<dbReference type="KEGG" id="mpp:MICPUCDRAFT_38928"/>
<proteinExistence type="predicted"/>
<evidence type="ECO:0000313" key="2">
    <source>
        <dbReference type="Proteomes" id="UP000001876"/>
    </source>
</evidence>
<name>C1MMM5_MICPC</name>
<sequence length="195" mass="19988">MSSIARRGLRAAAAAANAASSSRAAVAPAAEVGTASIASTTTRTLGGGPLGATRALATTTTAALASAAARAAAPTSALASSQPPPPRGFASAAAARLPAAPLTPEEIKTKSDDIQDAFAEAREEIEAAMEATGTTYFNEEAEYARECVEKVLGEYYALCDALPEGDRAAFQRANGMKMEQLKAELKQIDHAHDDH</sequence>
<dbReference type="eggNOG" id="ENOG502S3XZ">
    <property type="taxonomic scope" value="Eukaryota"/>
</dbReference>
<dbReference type="OrthoDB" id="273230at2759"/>
<organism evidence="2">
    <name type="scientific">Micromonas pusilla (strain CCMP1545)</name>
    <name type="common">Picoplanktonic green alga</name>
    <dbReference type="NCBI Taxonomy" id="564608"/>
    <lineage>
        <taxon>Eukaryota</taxon>
        <taxon>Viridiplantae</taxon>
        <taxon>Chlorophyta</taxon>
        <taxon>Mamiellophyceae</taxon>
        <taxon>Mamiellales</taxon>
        <taxon>Mamiellaceae</taxon>
        <taxon>Micromonas</taxon>
    </lineage>
</organism>
<evidence type="ECO:0000313" key="1">
    <source>
        <dbReference type="EMBL" id="EEH59077.1"/>
    </source>
</evidence>
<dbReference type="RefSeq" id="XP_003057432.1">
    <property type="nucleotide sequence ID" value="XM_003057386.1"/>
</dbReference>
<reference evidence="1 2" key="1">
    <citation type="journal article" date="2009" name="Science">
        <title>Green evolution and dynamic adaptations revealed by genomes of the marine picoeukaryotes Micromonas.</title>
        <authorList>
            <person name="Worden A.Z."/>
            <person name="Lee J.H."/>
            <person name="Mock T."/>
            <person name="Rouze P."/>
            <person name="Simmons M.P."/>
            <person name="Aerts A.L."/>
            <person name="Allen A.E."/>
            <person name="Cuvelier M.L."/>
            <person name="Derelle E."/>
            <person name="Everett M.V."/>
            <person name="Foulon E."/>
            <person name="Grimwood J."/>
            <person name="Gundlach H."/>
            <person name="Henrissat B."/>
            <person name="Napoli C."/>
            <person name="McDonald S.M."/>
            <person name="Parker M.S."/>
            <person name="Rombauts S."/>
            <person name="Salamov A."/>
            <person name="Von Dassow P."/>
            <person name="Badger J.H."/>
            <person name="Coutinho P.M."/>
            <person name="Demir E."/>
            <person name="Dubchak I."/>
            <person name="Gentemann C."/>
            <person name="Eikrem W."/>
            <person name="Gready J.E."/>
            <person name="John U."/>
            <person name="Lanier W."/>
            <person name="Lindquist E.A."/>
            <person name="Lucas S."/>
            <person name="Mayer K.F."/>
            <person name="Moreau H."/>
            <person name="Not F."/>
            <person name="Otillar R."/>
            <person name="Panaud O."/>
            <person name="Pangilinan J."/>
            <person name="Paulsen I."/>
            <person name="Piegu B."/>
            <person name="Poliakov A."/>
            <person name="Robbens S."/>
            <person name="Schmutz J."/>
            <person name="Toulza E."/>
            <person name="Wyss T."/>
            <person name="Zelensky A."/>
            <person name="Zhou K."/>
            <person name="Armbrust E.V."/>
            <person name="Bhattacharya D."/>
            <person name="Goodenough U.W."/>
            <person name="Van de Peer Y."/>
            <person name="Grigoriev I.V."/>
        </authorList>
    </citation>
    <scope>NUCLEOTIDE SEQUENCE [LARGE SCALE GENOMIC DNA]</scope>
    <source>
        <strain evidence="1 2">CCMP1545</strain>
    </source>
</reference>
<dbReference type="PANTHER" id="PTHR35706:SF1">
    <property type="entry name" value="EMBRYOGENESIS-LIKE PROTEIN"/>
    <property type="match status" value="1"/>
</dbReference>
<dbReference type="InterPro" id="IPR053325">
    <property type="entry name" value="H3-Acetyl_Activator"/>
</dbReference>
<accession>C1MMM5</accession>
<protein>
    <submittedName>
        <fullName evidence="1">Predicted protein</fullName>
    </submittedName>
</protein>
<dbReference type="PANTHER" id="PTHR35706">
    <property type="entry name" value="F14O23.11 PROTEIN"/>
    <property type="match status" value="1"/>
</dbReference>
<dbReference type="AlphaFoldDB" id="C1MMM5"/>
<keyword evidence="2" id="KW-1185">Reference proteome</keyword>
<dbReference type="EMBL" id="GG663737">
    <property type="protein sequence ID" value="EEH59077.1"/>
    <property type="molecule type" value="Genomic_DNA"/>
</dbReference>
<gene>
    <name evidence="1" type="ORF">MICPUCDRAFT_38928</name>
</gene>
<dbReference type="OMA" id="NGMKMEQ"/>
<dbReference type="GeneID" id="9682871"/>
<dbReference type="Proteomes" id="UP000001876">
    <property type="component" value="Unassembled WGS sequence"/>
</dbReference>